<evidence type="ECO:0000313" key="6">
    <source>
        <dbReference type="EMBL" id="KAK9867752.1"/>
    </source>
</evidence>
<feature type="transmembrane region" description="Helical" evidence="2">
    <location>
        <begin position="133"/>
        <end position="155"/>
    </location>
</feature>
<feature type="domain" description="WDR11 TPR" evidence="5">
    <location>
        <begin position="1174"/>
        <end position="1300"/>
    </location>
</feature>
<evidence type="ECO:0000259" key="4">
    <source>
        <dbReference type="Pfam" id="PF23752"/>
    </source>
</evidence>
<comment type="caution">
    <text evidence="6">The sequence shown here is derived from an EMBL/GenBank/DDBJ whole genome shotgun (WGS) entry which is preliminary data.</text>
</comment>
<keyword evidence="7" id="KW-1185">Reference proteome</keyword>
<dbReference type="PANTHER" id="PTHR14593:SF5">
    <property type="entry name" value="WD REPEAT-CONTAINING PROTEIN 11"/>
    <property type="match status" value="1"/>
</dbReference>
<dbReference type="InterPro" id="IPR001680">
    <property type="entry name" value="WD40_rpt"/>
</dbReference>
<feature type="domain" description="WDR11 TPR" evidence="5">
    <location>
        <begin position="1081"/>
        <end position="1154"/>
    </location>
</feature>
<dbReference type="InterPro" id="IPR011044">
    <property type="entry name" value="Quino_amine_DH_bsu"/>
</dbReference>
<dbReference type="Gene3D" id="2.130.10.10">
    <property type="entry name" value="YVTN repeat-like/Quinoprotein amine dehydrogenase"/>
    <property type="match status" value="2"/>
</dbReference>
<dbReference type="Pfam" id="PF23753">
    <property type="entry name" value="TPR_WDR11"/>
    <property type="match status" value="2"/>
</dbReference>
<dbReference type="Pfam" id="PF23752">
    <property type="entry name" value="Beta-prop_WDR11_2nd"/>
    <property type="match status" value="1"/>
</dbReference>
<feature type="region of interest" description="Disordered" evidence="1">
    <location>
        <begin position="315"/>
        <end position="336"/>
    </location>
</feature>
<dbReference type="InterPro" id="IPR036322">
    <property type="entry name" value="WD40_repeat_dom_sf"/>
</dbReference>
<dbReference type="SUPFAM" id="SSF50969">
    <property type="entry name" value="YVTN repeat-like/Quinoprotein amine dehydrogenase"/>
    <property type="match status" value="1"/>
</dbReference>
<dbReference type="InterPro" id="IPR057854">
    <property type="entry name" value="TPR_WDR11"/>
</dbReference>
<dbReference type="InterPro" id="IPR057853">
    <property type="entry name" value="Beta-prop_WDR11_2nd"/>
</dbReference>
<gene>
    <name evidence="6" type="ORF">WJX84_002654</name>
</gene>
<keyword evidence="2" id="KW-0472">Membrane</keyword>
<evidence type="ECO:0008006" key="8">
    <source>
        <dbReference type="Google" id="ProtNLM"/>
    </source>
</evidence>
<dbReference type="InterPro" id="IPR015943">
    <property type="entry name" value="WD40/YVTN_repeat-like_dom_sf"/>
</dbReference>
<keyword evidence="2" id="KW-1133">Transmembrane helix</keyword>
<name>A0AAW1TGL3_9CHLO</name>
<dbReference type="GO" id="GO:0005737">
    <property type="term" value="C:cytoplasm"/>
    <property type="evidence" value="ECO:0007669"/>
    <property type="project" value="TreeGrafter"/>
</dbReference>
<evidence type="ECO:0000313" key="7">
    <source>
        <dbReference type="Proteomes" id="UP001485043"/>
    </source>
</evidence>
<evidence type="ECO:0000259" key="3">
    <source>
        <dbReference type="Pfam" id="PF23751"/>
    </source>
</evidence>
<accession>A0AAW1TGL3</accession>
<sequence length="1364" mass="143799">MSTAAVDVLGFLPGPASKHNTGAADLLGGEALAYAVASSIAVVDVHRMQLACVLYGAHRSAAVTAVSWCPDCHTRNSREGAPLRLASGDNEGRVVLWDVTTATALGGSEDLVQAASGSGKKSEMGRAGAVRDLAWVLSGPSVLAVLMASGLFLLWDPQDGSVLFKKEMGLEALLASIRVNPRDWRQLCLCGQKGTLVELRLAAASRDRAEQQTYKVDMSGSKPNDVLRCCFSSCCDLLYVLLPREVVVFELEFGQPAASSSLPNVKTQSNFKDILGCYGHASCGRTLAEGGLDLLLCSHQDSTVSTWVRQAPGLTPAGHHKAAARESGSGSKGSGMQKAGLLSITGRAQAALIPSKPTLLGLLHTLPHSVTTFSACPMPIAAGLGIETEAVAVIAAVLIGDAVRGVRWLGTSPRIISFSSEKTSHGFRNSLVLTDIRNRASIPFRELGAETSPMLGIRASASGRYLLVLLRGAPSEIWAGPCFSVLAVSVAGQTRPSRIRILDLPFTAVEWVLPGDAPPLDAKLSSPFGSFERSPLARDRSLAGYMDEEEPHADGNTELPEERLAFALGDGRVGVLLVKGRKVSDTKPKRPMWGALSGGDIIGTGIAAWGRLVVLGDAEGNIHRWDTSSGKVTTVATHQGQVRRVHFAPPATDALDFTAANVGPGTSARVCILFATGTFGVWELDARSELQPGPLTVTASGRLGKVIDISWVPLPHPVGAGSVLAVAVEDGSLAFIEASQAAESSTKRQRLASFKHLIGGGFPYPQGVLAPPPALGSVLQLPRPWALLLRLLLQQGVPPAALWSLRQAKPAGREESAEEAVWACLPAAMRESWAANPHRMFTNEAQELAYLAGGLSLQSMRRTTADPAARDIPAVYPEVVPSMDPAAAQPQQPSGDASMLPALMTDDPAVVSAVKKSLGDRLGRFAASSIFSSKKRGSAESSEALGLPGLPTSPPEVAKGRQPAAESRPEYKATFASVLRALTHMRAGGSLLYEPEWTAYRSALESASTASRMAVAAAVAGDPEEARFWQKLPGTLAKLRSLATPSQQELQEGVARALRSGAPSECPGGDMIPDSLWDEDAQLAEAREKSGWHEKMARRESETNEKLQEKRMLEYVAMGDHATAVAFLLAATPERSARYYRDALCTLALAASTTALLQVQNGTGGQPSATEAGNNAAAQARSLHIQAAKVVTAHAATVGDNLLGVPLLAAAGLPAEAASLLQEAGLWRYAASLAAHALKGSEKSATLERWANHTLQAEGGLWKAVGIMTAAGTLRGCVLLLRKLRLPDAAMAFAQAAAEAGFANPAAASDAGQLDNLFHHSGNTPLRWQSFSEKSGPRPPEKALEVDSLEHEYHEYCAGLLHHL</sequence>
<dbReference type="SUPFAM" id="SSF50978">
    <property type="entry name" value="WD40 repeat-like"/>
    <property type="match status" value="1"/>
</dbReference>
<feature type="domain" description="WDR11 first beta-propeller" evidence="3">
    <location>
        <begin position="14"/>
        <end position="210"/>
    </location>
</feature>
<organism evidence="6 7">
    <name type="scientific">Apatococcus fuscideae</name>
    <dbReference type="NCBI Taxonomy" id="2026836"/>
    <lineage>
        <taxon>Eukaryota</taxon>
        <taxon>Viridiplantae</taxon>
        <taxon>Chlorophyta</taxon>
        <taxon>core chlorophytes</taxon>
        <taxon>Trebouxiophyceae</taxon>
        <taxon>Chlorellales</taxon>
        <taxon>Chlorellaceae</taxon>
        <taxon>Apatococcus</taxon>
    </lineage>
</organism>
<reference evidence="6 7" key="1">
    <citation type="journal article" date="2024" name="Nat. Commun.">
        <title>Phylogenomics reveals the evolutionary origins of lichenization in chlorophyte algae.</title>
        <authorList>
            <person name="Puginier C."/>
            <person name="Libourel C."/>
            <person name="Otte J."/>
            <person name="Skaloud P."/>
            <person name="Haon M."/>
            <person name="Grisel S."/>
            <person name="Petersen M."/>
            <person name="Berrin J.G."/>
            <person name="Delaux P.M."/>
            <person name="Dal Grande F."/>
            <person name="Keller J."/>
        </authorList>
    </citation>
    <scope>NUCLEOTIDE SEQUENCE [LARGE SCALE GENOMIC DNA]</scope>
    <source>
        <strain evidence="6 7">SAG 2523</strain>
    </source>
</reference>
<feature type="domain" description="WDR11 second beta-propeller" evidence="4">
    <location>
        <begin position="387"/>
        <end position="749"/>
    </location>
</feature>
<dbReference type="Pfam" id="PF23751">
    <property type="entry name" value="Beta-prop_WDR11_1st"/>
    <property type="match status" value="1"/>
</dbReference>
<dbReference type="Proteomes" id="UP001485043">
    <property type="component" value="Unassembled WGS sequence"/>
</dbReference>
<evidence type="ECO:0000256" key="1">
    <source>
        <dbReference type="SAM" id="MobiDB-lite"/>
    </source>
</evidence>
<keyword evidence="2" id="KW-0812">Transmembrane</keyword>
<dbReference type="InterPro" id="IPR039694">
    <property type="entry name" value="WDR11"/>
</dbReference>
<dbReference type="InterPro" id="IPR057852">
    <property type="entry name" value="Beta-prop_WDR11_1st"/>
</dbReference>
<protein>
    <recommendedName>
        <fullName evidence="8">WD repeat-containing protein 11</fullName>
    </recommendedName>
</protein>
<dbReference type="PANTHER" id="PTHR14593">
    <property type="entry name" value="WD REPEAT-CONTAINING PROTEIN 11"/>
    <property type="match status" value="1"/>
</dbReference>
<dbReference type="SMART" id="SM00320">
    <property type="entry name" value="WD40"/>
    <property type="match status" value="2"/>
</dbReference>
<feature type="region of interest" description="Disordered" evidence="1">
    <location>
        <begin position="941"/>
        <end position="970"/>
    </location>
</feature>
<proteinExistence type="predicted"/>
<evidence type="ECO:0000256" key="2">
    <source>
        <dbReference type="SAM" id="Phobius"/>
    </source>
</evidence>
<evidence type="ECO:0000259" key="5">
    <source>
        <dbReference type="Pfam" id="PF23753"/>
    </source>
</evidence>
<dbReference type="EMBL" id="JALJOV010000066">
    <property type="protein sequence ID" value="KAK9867752.1"/>
    <property type="molecule type" value="Genomic_DNA"/>
</dbReference>